<dbReference type="PANTHER" id="PTHR42704:SF17">
    <property type="entry name" value="RIBULOSE BISPHOSPHATE CARBOXYLASE LARGE CHAIN"/>
    <property type="match status" value="1"/>
</dbReference>
<evidence type="ECO:0000259" key="6">
    <source>
        <dbReference type="Pfam" id="PF00016"/>
    </source>
</evidence>
<evidence type="ECO:0000256" key="1">
    <source>
        <dbReference type="ARBA" id="ARBA00001946"/>
    </source>
</evidence>
<dbReference type="Proteomes" id="UP000596387">
    <property type="component" value="Chromosome"/>
</dbReference>
<dbReference type="EMBL" id="CP047166">
    <property type="protein sequence ID" value="QRF65194.1"/>
    <property type="molecule type" value="Genomic_DNA"/>
</dbReference>
<dbReference type="InterPro" id="IPR036422">
    <property type="entry name" value="RuBisCO_lsu_N_sf"/>
</dbReference>
<evidence type="ECO:0000256" key="5">
    <source>
        <dbReference type="SAM" id="MobiDB-lite"/>
    </source>
</evidence>
<organism evidence="8 9">
    <name type="scientific">Ponticoccus alexandrii</name>
    <dbReference type="NCBI Taxonomy" id="1943633"/>
    <lineage>
        <taxon>Bacteria</taxon>
        <taxon>Pseudomonadati</taxon>
        <taxon>Pseudomonadota</taxon>
        <taxon>Alphaproteobacteria</taxon>
        <taxon>Rhodobacterales</taxon>
        <taxon>Roseobacteraceae</taxon>
        <taxon>Ponticoccus</taxon>
    </lineage>
</organism>
<dbReference type="InterPro" id="IPR033966">
    <property type="entry name" value="RuBisCO"/>
</dbReference>
<keyword evidence="9" id="KW-1185">Reference proteome</keyword>
<keyword evidence="3" id="KW-0460">Magnesium</keyword>
<evidence type="ECO:0000259" key="7">
    <source>
        <dbReference type="Pfam" id="PF02788"/>
    </source>
</evidence>
<dbReference type="Pfam" id="PF00016">
    <property type="entry name" value="RuBisCO_large"/>
    <property type="match status" value="1"/>
</dbReference>
<evidence type="ECO:0000256" key="3">
    <source>
        <dbReference type="ARBA" id="ARBA00022842"/>
    </source>
</evidence>
<feature type="region of interest" description="Disordered" evidence="5">
    <location>
        <begin position="56"/>
        <end position="75"/>
    </location>
</feature>
<dbReference type="InterPro" id="IPR017443">
    <property type="entry name" value="RuBisCO_lsu_fd_N"/>
</dbReference>
<dbReference type="Pfam" id="PF02788">
    <property type="entry name" value="RuBisCO_large_N"/>
    <property type="match status" value="1"/>
</dbReference>
<evidence type="ECO:0000313" key="8">
    <source>
        <dbReference type="EMBL" id="QRF65194.1"/>
    </source>
</evidence>
<dbReference type="InterPro" id="IPR000685">
    <property type="entry name" value="RuBisCO_lsu_C"/>
</dbReference>
<comment type="similarity">
    <text evidence="4">Belongs to the RuBisCO large chain family.</text>
</comment>
<keyword evidence="2" id="KW-0479">Metal-binding</keyword>
<dbReference type="PANTHER" id="PTHR42704">
    <property type="entry name" value="RIBULOSE BISPHOSPHATE CARBOXYLASE"/>
    <property type="match status" value="1"/>
</dbReference>
<accession>A0ABX7F3Y9</accession>
<sequence length="414" mass="43679">MSDRFSADYILRTRGDAARTAEIAAGEQSSGTFVAIPGEDAALKERSAARVELLEQVEDPGTPAQTGSAGDGPVTSWRMRISWPLENIGPSLPNLVATVAGNLAELKQVAGLKITALDLPEAFLKAYPGPGFGTAGTRRLTGVADGPLIGTIVKPSVGLTPEGTATLVDALCAGGIDFIKDDELQADGPFCPFEDRFARVMDVIDRHADRLGRKVMYAVNITGEVDEMKRRHDIVAARGGTCVMASLNSVGLAGLTALRRHCSLPIHAHRNGWGMLGRPSDSGWSYPAWATLWRVAGVDHMHVNGIANKFWEPDESSVASARACLTPLHPDHPRTVMPVFSSGQTVLQADATYRAIGSTDLIFCAGGGVVAHPDGVAAGVHALRAAWEAAVAGIPLEQAAREDPRLAAAIRAFS</sequence>
<dbReference type="InterPro" id="IPR036376">
    <property type="entry name" value="RuBisCO_lsu_C_sf"/>
</dbReference>
<dbReference type="CDD" id="cd08207">
    <property type="entry name" value="RLP_NonPhot"/>
    <property type="match status" value="1"/>
</dbReference>
<proteinExistence type="inferred from homology"/>
<evidence type="ECO:0000256" key="4">
    <source>
        <dbReference type="RuleBase" id="RU003834"/>
    </source>
</evidence>
<dbReference type="SUPFAM" id="SSF51649">
    <property type="entry name" value="RuBisCo, C-terminal domain"/>
    <property type="match status" value="1"/>
</dbReference>
<name>A0ABX7F3Y9_9RHOB</name>
<dbReference type="PROSITE" id="PS00157">
    <property type="entry name" value="RUBISCO_LARGE"/>
    <property type="match status" value="1"/>
</dbReference>
<evidence type="ECO:0000256" key="2">
    <source>
        <dbReference type="ARBA" id="ARBA00022723"/>
    </source>
</evidence>
<dbReference type="Gene3D" id="3.20.20.110">
    <property type="entry name" value="Ribulose bisphosphate carboxylase, large subunit, C-terminal domain"/>
    <property type="match status" value="1"/>
</dbReference>
<feature type="domain" description="Ribulose bisphosphate carboxylase large subunit ferrodoxin-like N-terminal" evidence="7">
    <location>
        <begin position="18"/>
        <end position="123"/>
    </location>
</feature>
<dbReference type="Gene3D" id="3.30.70.150">
    <property type="entry name" value="RuBisCO large subunit, N-terminal domain"/>
    <property type="match status" value="1"/>
</dbReference>
<dbReference type="SFLD" id="SFLDS00014">
    <property type="entry name" value="RuBisCO"/>
    <property type="match status" value="1"/>
</dbReference>
<gene>
    <name evidence="8" type="ORF">GQA70_02020</name>
</gene>
<evidence type="ECO:0000313" key="9">
    <source>
        <dbReference type="Proteomes" id="UP000596387"/>
    </source>
</evidence>
<feature type="domain" description="Ribulose bisphosphate carboxylase large subunit C-terminal" evidence="6">
    <location>
        <begin position="137"/>
        <end position="412"/>
    </location>
</feature>
<dbReference type="InterPro" id="IPR020878">
    <property type="entry name" value="RuBisCo_large_chain_AS"/>
</dbReference>
<comment type="cofactor">
    <cofactor evidence="1">
        <name>Mg(2+)</name>
        <dbReference type="ChEBI" id="CHEBI:18420"/>
    </cofactor>
</comment>
<reference evidence="8 9" key="1">
    <citation type="submission" date="2019-12" db="EMBL/GenBank/DDBJ databases">
        <title>Complete Genome Sequence of a Quorum-Sensing Bacterium,Rhodobacteraceae bacterium C31, Isolated from a marine microalgae symbiotic bacteria.</title>
        <authorList>
            <person name="Zhang Y."/>
        </authorList>
    </citation>
    <scope>NUCLEOTIDE SEQUENCE [LARGE SCALE GENOMIC DNA]</scope>
    <source>
        <strain evidence="8 9">C31</strain>
    </source>
</reference>
<protein>
    <submittedName>
        <fullName evidence="8">Ribulose 1,5-bisphosphate carboxylase</fullName>
    </submittedName>
</protein>
<dbReference type="SFLD" id="SFLDG00301">
    <property type="entry name" value="RuBisCO-like_proteins"/>
    <property type="match status" value="1"/>
</dbReference>
<dbReference type="RefSeq" id="WP_023848928.1">
    <property type="nucleotide sequence ID" value="NZ_CP047166.1"/>
</dbReference>
<dbReference type="SUPFAM" id="SSF54966">
    <property type="entry name" value="RuBisCO, large subunit, small (N-terminal) domain"/>
    <property type="match status" value="1"/>
</dbReference>